<organism evidence="4 5">
    <name type="scientific">Shouchella clausii</name>
    <name type="common">Alkalihalobacillus clausii</name>
    <dbReference type="NCBI Taxonomy" id="79880"/>
    <lineage>
        <taxon>Bacteria</taxon>
        <taxon>Bacillati</taxon>
        <taxon>Bacillota</taxon>
        <taxon>Bacilli</taxon>
        <taxon>Bacillales</taxon>
        <taxon>Bacillaceae</taxon>
        <taxon>Shouchella</taxon>
    </lineage>
</organism>
<evidence type="ECO:0000256" key="1">
    <source>
        <dbReference type="ARBA" id="ARBA00008635"/>
    </source>
</evidence>
<name>A0A268NUB1_SHOCL</name>
<reference evidence="4 5" key="1">
    <citation type="submission" date="2017-07" db="EMBL/GenBank/DDBJ databases">
        <title>Isolation and whole genome analysis of endospore-forming bacteria from heroin.</title>
        <authorList>
            <person name="Kalinowski J."/>
            <person name="Ahrens B."/>
            <person name="Al-Dilaimi A."/>
            <person name="Winkler A."/>
            <person name="Wibberg D."/>
            <person name="Schleenbecker U."/>
            <person name="Ruckert C."/>
            <person name="Wolfel R."/>
            <person name="Grass G."/>
        </authorList>
    </citation>
    <scope>NUCLEOTIDE SEQUENCE [LARGE SCALE GENOMIC DNA]</scope>
    <source>
        <strain evidence="4 5">7539</strain>
    </source>
</reference>
<gene>
    <name evidence="4" type="ORF">CHH72_20130</name>
</gene>
<comment type="similarity">
    <text evidence="1">Belongs to the DinB family.</text>
</comment>
<feature type="binding site" evidence="3">
    <location>
        <position position="130"/>
    </location>
    <ligand>
        <name>a divalent metal cation</name>
        <dbReference type="ChEBI" id="CHEBI:60240"/>
    </ligand>
</feature>
<evidence type="ECO:0000313" key="4">
    <source>
        <dbReference type="EMBL" id="PAE87092.1"/>
    </source>
</evidence>
<dbReference type="Proteomes" id="UP000216207">
    <property type="component" value="Unassembled WGS sequence"/>
</dbReference>
<proteinExistence type="inferred from homology"/>
<dbReference type="Gene3D" id="1.20.120.450">
    <property type="entry name" value="dinb family like domain"/>
    <property type="match status" value="1"/>
</dbReference>
<comment type="caution">
    <text evidence="4">The sequence shown here is derived from an EMBL/GenBank/DDBJ whole genome shotgun (WGS) entry which is preliminary data.</text>
</comment>
<feature type="binding site" evidence="3">
    <location>
        <position position="44"/>
    </location>
    <ligand>
        <name>a divalent metal cation</name>
        <dbReference type="ChEBI" id="CHEBI:60240"/>
    </ligand>
</feature>
<sequence length="161" mass="19107">MKRFFEYNWQVRQEWYEWCEQLSDKELLAERTGGVGSILRTLFHIVDVEWSWIRDLQGKPNPEEDFDSFKSLAKVRALDQAYHVEVKAFVDRWDEKMEENRYVEKEENGKVYDDTWGIVMRHIIAHEIHHIGQLSVWAREIGKEPISANVIGRKLAASQAE</sequence>
<dbReference type="RefSeq" id="WP_095327313.1">
    <property type="nucleotide sequence ID" value="NZ_NPCC01000042.1"/>
</dbReference>
<accession>A0A268NUB1</accession>
<dbReference type="PANTHER" id="PTHR37302:SF3">
    <property type="entry name" value="DAMAGE-INDUCIBLE PROTEIN DINB"/>
    <property type="match status" value="1"/>
</dbReference>
<dbReference type="InterPro" id="IPR007837">
    <property type="entry name" value="DinB"/>
</dbReference>
<keyword evidence="2 3" id="KW-0479">Metal-binding</keyword>
<dbReference type="AlphaFoldDB" id="A0A268NUB1"/>
<dbReference type="EMBL" id="NPCC01000042">
    <property type="protein sequence ID" value="PAE87092.1"/>
    <property type="molecule type" value="Genomic_DNA"/>
</dbReference>
<dbReference type="Pfam" id="PF05163">
    <property type="entry name" value="DinB"/>
    <property type="match status" value="1"/>
</dbReference>
<evidence type="ECO:0000256" key="3">
    <source>
        <dbReference type="PIRSR" id="PIRSR607837-1"/>
    </source>
</evidence>
<dbReference type="PANTHER" id="PTHR37302">
    <property type="entry name" value="SLR1116 PROTEIN"/>
    <property type="match status" value="1"/>
</dbReference>
<evidence type="ECO:0000313" key="5">
    <source>
        <dbReference type="Proteomes" id="UP000216207"/>
    </source>
</evidence>
<evidence type="ECO:0000256" key="2">
    <source>
        <dbReference type="ARBA" id="ARBA00022723"/>
    </source>
</evidence>
<protein>
    <submittedName>
        <fullName evidence="4">Damage-inducible protein DinB</fullName>
    </submittedName>
</protein>
<dbReference type="GO" id="GO:0046872">
    <property type="term" value="F:metal ion binding"/>
    <property type="evidence" value="ECO:0007669"/>
    <property type="project" value="UniProtKB-KW"/>
</dbReference>
<dbReference type="InterPro" id="IPR034660">
    <property type="entry name" value="DinB/YfiT-like"/>
</dbReference>
<dbReference type="SUPFAM" id="SSF109854">
    <property type="entry name" value="DinB/YfiT-like putative metalloenzymes"/>
    <property type="match status" value="1"/>
</dbReference>
<feature type="binding site" evidence="3">
    <location>
        <position position="126"/>
    </location>
    <ligand>
        <name>a divalent metal cation</name>
        <dbReference type="ChEBI" id="CHEBI:60240"/>
    </ligand>
</feature>